<proteinExistence type="predicted"/>
<dbReference type="Proteomes" id="UP000284219">
    <property type="component" value="Unassembled WGS sequence"/>
</dbReference>
<dbReference type="AlphaFoldDB" id="A0A419SG54"/>
<evidence type="ECO:0000313" key="2">
    <source>
        <dbReference type="Proteomes" id="UP000284219"/>
    </source>
</evidence>
<accession>A0A419SG54</accession>
<reference evidence="1 2" key="1">
    <citation type="submission" date="2016-08" db="EMBL/GenBank/DDBJ databases">
        <title>Novel Firmicute Genomes.</title>
        <authorList>
            <person name="Poppleton D.I."/>
            <person name="Gribaldo S."/>
        </authorList>
    </citation>
    <scope>NUCLEOTIDE SEQUENCE [LARGE SCALE GENOMIC DNA]</scope>
    <source>
        <strain evidence="1 2">RAOx-1</strain>
    </source>
</reference>
<dbReference type="OrthoDB" id="1684731at2"/>
<organism evidence="1 2">
    <name type="scientific">Ammoniphilus oxalaticus</name>
    <dbReference type="NCBI Taxonomy" id="66863"/>
    <lineage>
        <taxon>Bacteria</taxon>
        <taxon>Bacillati</taxon>
        <taxon>Bacillota</taxon>
        <taxon>Bacilli</taxon>
        <taxon>Bacillales</taxon>
        <taxon>Paenibacillaceae</taxon>
        <taxon>Aneurinibacillus group</taxon>
        <taxon>Ammoniphilus</taxon>
    </lineage>
</organism>
<evidence type="ECO:0008006" key="3">
    <source>
        <dbReference type="Google" id="ProtNLM"/>
    </source>
</evidence>
<protein>
    <recommendedName>
        <fullName evidence="3">DUF1657 domain-containing protein</fullName>
    </recommendedName>
</protein>
<dbReference type="Pfam" id="PF07870">
    <property type="entry name" value="DUF1657"/>
    <property type="match status" value="1"/>
</dbReference>
<evidence type="ECO:0000313" key="1">
    <source>
        <dbReference type="EMBL" id="RKD22735.1"/>
    </source>
</evidence>
<name>A0A419SG54_9BACL</name>
<sequence length="68" mass="7736">MTVASRVKQTTASLKGALATLQLYSLQSATEEERLLFQNSQKKIEGVVQMLEQRISILEFEEPQYKGF</sequence>
<keyword evidence="2" id="KW-1185">Reference proteome</keyword>
<comment type="caution">
    <text evidence="1">The sequence shown here is derived from an EMBL/GenBank/DDBJ whole genome shotgun (WGS) entry which is preliminary data.</text>
</comment>
<gene>
    <name evidence="1" type="ORF">BEP19_10815</name>
</gene>
<dbReference type="EMBL" id="MCHY01000009">
    <property type="protein sequence ID" value="RKD22735.1"/>
    <property type="molecule type" value="Genomic_DNA"/>
</dbReference>
<dbReference type="RefSeq" id="WP_120190212.1">
    <property type="nucleotide sequence ID" value="NZ_MCHY01000009.1"/>
</dbReference>
<dbReference type="InterPro" id="IPR012452">
    <property type="entry name" value="DUF1657"/>
</dbReference>